<keyword evidence="3" id="KW-1185">Reference proteome</keyword>
<accession>A0A9W6XC32</accession>
<protein>
    <submittedName>
        <fullName evidence="2">Unnamed protein product</fullName>
    </submittedName>
</protein>
<dbReference type="EMBL" id="BSXT01000875">
    <property type="protein sequence ID" value="GMF35575.1"/>
    <property type="molecule type" value="Genomic_DNA"/>
</dbReference>
<evidence type="ECO:0000313" key="2">
    <source>
        <dbReference type="EMBL" id="GMF35575.1"/>
    </source>
</evidence>
<dbReference type="Proteomes" id="UP001165121">
    <property type="component" value="Unassembled WGS sequence"/>
</dbReference>
<evidence type="ECO:0000313" key="3">
    <source>
        <dbReference type="Proteomes" id="UP001165121"/>
    </source>
</evidence>
<gene>
    <name evidence="2" type="ORF">Pfra01_000945500</name>
</gene>
<feature type="region of interest" description="Disordered" evidence="1">
    <location>
        <begin position="1"/>
        <end position="71"/>
    </location>
</feature>
<name>A0A9W6XC32_9STRA</name>
<dbReference type="AlphaFoldDB" id="A0A9W6XC32"/>
<sequence length="121" mass="12929">MVEPLNELKAAAARQEEPSPRSDESSDPVSDSSEPSILKLEGDLAGATVSDASGDQDTGAGLNVSERPSNDIEVEDYACELAYLLGLTRLHPLRSIIMDRPNDIHFECVTARSRGAGSEES</sequence>
<organism evidence="2 3">
    <name type="scientific">Phytophthora fragariaefolia</name>
    <dbReference type="NCBI Taxonomy" id="1490495"/>
    <lineage>
        <taxon>Eukaryota</taxon>
        <taxon>Sar</taxon>
        <taxon>Stramenopiles</taxon>
        <taxon>Oomycota</taxon>
        <taxon>Peronosporomycetes</taxon>
        <taxon>Peronosporales</taxon>
        <taxon>Peronosporaceae</taxon>
        <taxon>Phytophthora</taxon>
    </lineage>
</organism>
<feature type="compositionally biased region" description="Basic and acidic residues" evidence="1">
    <location>
        <begin position="14"/>
        <end position="24"/>
    </location>
</feature>
<reference evidence="2" key="1">
    <citation type="submission" date="2023-04" db="EMBL/GenBank/DDBJ databases">
        <title>Phytophthora fragariaefolia NBRC 109709.</title>
        <authorList>
            <person name="Ichikawa N."/>
            <person name="Sato H."/>
            <person name="Tonouchi N."/>
        </authorList>
    </citation>
    <scope>NUCLEOTIDE SEQUENCE</scope>
    <source>
        <strain evidence="2">NBRC 109709</strain>
    </source>
</reference>
<proteinExistence type="predicted"/>
<comment type="caution">
    <text evidence="2">The sequence shown here is derived from an EMBL/GenBank/DDBJ whole genome shotgun (WGS) entry which is preliminary data.</text>
</comment>
<feature type="compositionally biased region" description="Low complexity" evidence="1">
    <location>
        <begin position="27"/>
        <end position="36"/>
    </location>
</feature>
<evidence type="ECO:0000256" key="1">
    <source>
        <dbReference type="SAM" id="MobiDB-lite"/>
    </source>
</evidence>